<keyword evidence="3 11" id="KW-0223">Dioxygenase</keyword>
<dbReference type="GO" id="GO:0046872">
    <property type="term" value="F:metal ion binding"/>
    <property type="evidence" value="ECO:0007669"/>
    <property type="project" value="UniProtKB-KW"/>
</dbReference>
<sequence length="351" mass="38731">MQFPSGLTSPLTLSSALQPTTMGVLTSPSLEDIFLVKSSKPCASFSNVPAIDITAPTAAADIVAACIDFGFFKVTNHGVSKSLTARLEAAAIDFFSLPEWEKLEKAGMANPFGYGNKKIGCNGDVGWLEYLLLEVTSNPSLTIPFLKESWASSFCSALKEYVSATRKLASEMLELMAEGLGLEQRNVLSKFVNDENSDSFFRLNHYPPWPMLQGSNNNLNGFGEHTDPQIISVLRSNDSDGLQIALKDGSWVLVPPDQDSFFVNVGDSLQVLTNGRFRSVRHRVVTNGRKSRFSMIYFGGPPLAARIEPLPQLLGDQEQSRYRAFTWAQYKTAAFKSRLADNRLVCFENHH</sequence>
<dbReference type="InterPro" id="IPR044861">
    <property type="entry name" value="IPNS-like_FE2OG_OXY"/>
</dbReference>
<evidence type="ECO:0000256" key="6">
    <source>
        <dbReference type="ARBA" id="ARBA00052204"/>
    </source>
</evidence>
<dbReference type="GO" id="GO:0045543">
    <property type="term" value="F:gibberellin 2-beta-dioxygenase activity"/>
    <property type="evidence" value="ECO:0007669"/>
    <property type="project" value="UniProtKB-EC"/>
</dbReference>
<evidence type="ECO:0000256" key="7">
    <source>
        <dbReference type="ARBA" id="ARBA00061282"/>
    </source>
</evidence>
<dbReference type="InterPro" id="IPR027443">
    <property type="entry name" value="IPNS-like_sf"/>
</dbReference>
<comment type="cofactor">
    <cofactor evidence="1">
        <name>L-ascorbate</name>
        <dbReference type="ChEBI" id="CHEBI:38290"/>
    </cofactor>
</comment>
<comment type="similarity">
    <text evidence="7">Belongs to the iron/ascorbate-dependent oxidoreductase family. GA2OX subfamily.</text>
</comment>
<name>A0A2I0XIY0_9ASPA</name>
<reference evidence="11 12" key="1">
    <citation type="journal article" date="2016" name="Sci. Rep.">
        <title>The Dendrobium catenatum Lindl. genome sequence provides insights into polysaccharide synthase, floral development and adaptive evolution.</title>
        <authorList>
            <person name="Zhang G.Q."/>
            <person name="Xu Q."/>
            <person name="Bian C."/>
            <person name="Tsai W.C."/>
            <person name="Yeh C.M."/>
            <person name="Liu K.W."/>
            <person name="Yoshida K."/>
            <person name="Zhang L.S."/>
            <person name="Chang S.B."/>
            <person name="Chen F."/>
            <person name="Shi Y."/>
            <person name="Su Y.Y."/>
            <person name="Zhang Y.Q."/>
            <person name="Chen L.J."/>
            <person name="Yin Y."/>
            <person name="Lin M."/>
            <person name="Huang H."/>
            <person name="Deng H."/>
            <person name="Wang Z.W."/>
            <person name="Zhu S.L."/>
            <person name="Zhao X."/>
            <person name="Deng C."/>
            <person name="Niu S.C."/>
            <person name="Huang J."/>
            <person name="Wang M."/>
            <person name="Liu G.H."/>
            <person name="Yang H.J."/>
            <person name="Xiao X.J."/>
            <person name="Hsiao Y.Y."/>
            <person name="Wu W.L."/>
            <person name="Chen Y.Y."/>
            <person name="Mitsuda N."/>
            <person name="Ohme-Takagi M."/>
            <person name="Luo Y.B."/>
            <person name="Van de Peer Y."/>
            <person name="Liu Z.J."/>
        </authorList>
    </citation>
    <scope>NUCLEOTIDE SEQUENCE [LARGE SCALE GENOMIC DNA]</scope>
    <source>
        <tissue evidence="11">The whole plant</tissue>
    </source>
</reference>
<dbReference type="EC" id="1.14.11.13" evidence="8"/>
<evidence type="ECO:0000256" key="3">
    <source>
        <dbReference type="ARBA" id="ARBA00022964"/>
    </source>
</evidence>
<evidence type="ECO:0000256" key="9">
    <source>
        <dbReference type="RuleBase" id="RU003682"/>
    </source>
</evidence>
<dbReference type="Pfam" id="PF03171">
    <property type="entry name" value="2OG-FeII_Oxy"/>
    <property type="match status" value="1"/>
</dbReference>
<keyword evidence="4 9" id="KW-0560">Oxidoreductase</keyword>
<dbReference type="EMBL" id="KZ501849">
    <property type="protein sequence ID" value="PKU87849.1"/>
    <property type="molecule type" value="Genomic_DNA"/>
</dbReference>
<dbReference type="Proteomes" id="UP000233837">
    <property type="component" value="Unassembled WGS sequence"/>
</dbReference>
<dbReference type="Gene3D" id="2.60.120.330">
    <property type="entry name" value="B-lactam Antibiotic, Isopenicillin N Synthase, Chain"/>
    <property type="match status" value="1"/>
</dbReference>
<evidence type="ECO:0000313" key="12">
    <source>
        <dbReference type="Proteomes" id="UP000233837"/>
    </source>
</evidence>
<dbReference type="AlphaFoldDB" id="A0A2I0XIY0"/>
<dbReference type="PROSITE" id="PS51471">
    <property type="entry name" value="FE2OG_OXY"/>
    <property type="match status" value="1"/>
</dbReference>
<evidence type="ECO:0000313" key="11">
    <source>
        <dbReference type="EMBL" id="PKU87849.1"/>
    </source>
</evidence>
<reference evidence="11 12" key="2">
    <citation type="journal article" date="2017" name="Nature">
        <title>The Apostasia genome and the evolution of orchids.</title>
        <authorList>
            <person name="Zhang G.Q."/>
            <person name="Liu K.W."/>
            <person name="Li Z."/>
            <person name="Lohaus R."/>
            <person name="Hsiao Y.Y."/>
            <person name="Niu S.C."/>
            <person name="Wang J.Y."/>
            <person name="Lin Y.C."/>
            <person name="Xu Q."/>
            <person name="Chen L.J."/>
            <person name="Yoshida K."/>
            <person name="Fujiwara S."/>
            <person name="Wang Z.W."/>
            <person name="Zhang Y.Q."/>
            <person name="Mitsuda N."/>
            <person name="Wang M."/>
            <person name="Liu G.H."/>
            <person name="Pecoraro L."/>
            <person name="Huang H.X."/>
            <person name="Xiao X.J."/>
            <person name="Lin M."/>
            <person name="Wu X.Y."/>
            <person name="Wu W.L."/>
            <person name="Chen Y.Y."/>
            <person name="Chang S.B."/>
            <person name="Sakamoto S."/>
            <person name="Ohme-Takagi M."/>
            <person name="Yagi M."/>
            <person name="Zeng S.J."/>
            <person name="Shen C.Y."/>
            <person name="Yeh C.M."/>
            <person name="Luo Y.B."/>
            <person name="Tsai W.C."/>
            <person name="Van de Peer Y."/>
            <person name="Liu Z.J."/>
        </authorList>
    </citation>
    <scope>NUCLEOTIDE SEQUENCE [LARGE SCALE GENOMIC DNA]</scope>
    <source>
        <tissue evidence="11">The whole plant</tissue>
    </source>
</reference>
<dbReference type="SUPFAM" id="SSF51197">
    <property type="entry name" value="Clavaminate synthase-like"/>
    <property type="match status" value="1"/>
</dbReference>
<accession>A0A2I0XIY0</accession>
<comment type="catalytic activity">
    <reaction evidence="6">
        <text>gibberellin A1 + 2-oxoglutarate + O2 = gibberellin A8 + succinate + CO2</text>
        <dbReference type="Rhea" id="RHEA:15005"/>
        <dbReference type="ChEBI" id="CHEBI:15379"/>
        <dbReference type="ChEBI" id="CHEBI:16526"/>
        <dbReference type="ChEBI" id="CHEBI:16810"/>
        <dbReference type="ChEBI" id="CHEBI:30031"/>
        <dbReference type="ChEBI" id="CHEBI:58524"/>
        <dbReference type="ChEBI" id="CHEBI:58594"/>
        <dbReference type="EC" id="1.14.11.13"/>
    </reaction>
</comment>
<protein>
    <recommendedName>
        <fullName evidence="8">gibberellin 2beta-dioxygenase</fullName>
        <ecNumber evidence="8">1.14.11.13</ecNumber>
    </recommendedName>
</protein>
<dbReference type="Pfam" id="PF14226">
    <property type="entry name" value="DIOX_N"/>
    <property type="match status" value="1"/>
</dbReference>
<evidence type="ECO:0000256" key="4">
    <source>
        <dbReference type="ARBA" id="ARBA00023002"/>
    </source>
</evidence>
<evidence type="ECO:0000256" key="1">
    <source>
        <dbReference type="ARBA" id="ARBA00001961"/>
    </source>
</evidence>
<dbReference type="PANTHER" id="PTHR47990">
    <property type="entry name" value="2-OXOGLUTARATE (2OG) AND FE(II)-DEPENDENT OXYGENASE SUPERFAMILY PROTEIN-RELATED"/>
    <property type="match status" value="1"/>
</dbReference>
<dbReference type="InterPro" id="IPR026992">
    <property type="entry name" value="DIOX_N"/>
</dbReference>
<proteinExistence type="inferred from homology"/>
<feature type="domain" description="Fe2OG dioxygenase" evidence="10">
    <location>
        <begin position="196"/>
        <end position="301"/>
    </location>
</feature>
<organism evidence="11 12">
    <name type="scientific">Dendrobium catenatum</name>
    <dbReference type="NCBI Taxonomy" id="906689"/>
    <lineage>
        <taxon>Eukaryota</taxon>
        <taxon>Viridiplantae</taxon>
        <taxon>Streptophyta</taxon>
        <taxon>Embryophyta</taxon>
        <taxon>Tracheophyta</taxon>
        <taxon>Spermatophyta</taxon>
        <taxon>Magnoliopsida</taxon>
        <taxon>Liliopsida</taxon>
        <taxon>Asparagales</taxon>
        <taxon>Orchidaceae</taxon>
        <taxon>Epidendroideae</taxon>
        <taxon>Malaxideae</taxon>
        <taxon>Dendrobiinae</taxon>
        <taxon>Dendrobium</taxon>
    </lineage>
</organism>
<dbReference type="InterPro" id="IPR005123">
    <property type="entry name" value="Oxoglu/Fe-dep_dioxygenase_dom"/>
</dbReference>
<dbReference type="STRING" id="906689.A0A2I0XIY0"/>
<dbReference type="InterPro" id="IPR050231">
    <property type="entry name" value="Iron_ascorbate_oxido_reductase"/>
</dbReference>
<keyword evidence="5 9" id="KW-0408">Iron</keyword>
<dbReference type="PRINTS" id="PR00682">
    <property type="entry name" value="IPNSYNTHASE"/>
</dbReference>
<evidence type="ECO:0000259" key="10">
    <source>
        <dbReference type="PROSITE" id="PS51471"/>
    </source>
</evidence>
<keyword evidence="2 9" id="KW-0479">Metal-binding</keyword>
<keyword evidence="12" id="KW-1185">Reference proteome</keyword>
<dbReference type="FunFam" id="2.60.120.330:FF:000014">
    <property type="entry name" value="Gibberellin 2-beta-dioxygenase 1"/>
    <property type="match status" value="1"/>
</dbReference>
<gene>
    <name evidence="11" type="primary">GA2OX1</name>
    <name evidence="11" type="ORF">MA16_Dca017621</name>
</gene>
<evidence type="ECO:0000256" key="8">
    <source>
        <dbReference type="ARBA" id="ARBA00066708"/>
    </source>
</evidence>
<evidence type="ECO:0000256" key="2">
    <source>
        <dbReference type="ARBA" id="ARBA00022723"/>
    </source>
</evidence>
<evidence type="ECO:0000256" key="5">
    <source>
        <dbReference type="ARBA" id="ARBA00023004"/>
    </source>
</evidence>